<dbReference type="InterPro" id="IPR000719">
    <property type="entry name" value="Prot_kinase_dom"/>
</dbReference>
<dbReference type="PROSITE" id="PS50011">
    <property type="entry name" value="PROTEIN_KINASE_DOM"/>
    <property type="match status" value="1"/>
</dbReference>
<evidence type="ECO:0000256" key="1">
    <source>
        <dbReference type="ARBA" id="ARBA00022741"/>
    </source>
</evidence>
<dbReference type="OrthoDB" id="4062651at2759"/>
<keyword evidence="5" id="KW-1185">Reference proteome</keyword>
<keyword evidence="4" id="KW-0808">Transferase</keyword>
<dbReference type="Proteomes" id="UP000594638">
    <property type="component" value="Unassembled WGS sequence"/>
</dbReference>
<dbReference type="Pfam" id="PF00069">
    <property type="entry name" value="Pkinase"/>
    <property type="match status" value="1"/>
</dbReference>
<dbReference type="InterPro" id="IPR045274">
    <property type="entry name" value="WAK-like"/>
</dbReference>
<dbReference type="GO" id="GO:0007166">
    <property type="term" value="P:cell surface receptor signaling pathway"/>
    <property type="evidence" value="ECO:0007669"/>
    <property type="project" value="InterPro"/>
</dbReference>
<keyword evidence="1" id="KW-0547">Nucleotide-binding</keyword>
<evidence type="ECO:0000256" key="2">
    <source>
        <dbReference type="ARBA" id="ARBA00022840"/>
    </source>
</evidence>
<proteinExistence type="predicted"/>
<dbReference type="GO" id="GO:0004674">
    <property type="term" value="F:protein serine/threonine kinase activity"/>
    <property type="evidence" value="ECO:0007669"/>
    <property type="project" value="TreeGrafter"/>
</dbReference>
<dbReference type="Gramene" id="OE9A048042T1">
    <property type="protein sequence ID" value="OE9A048042C1"/>
    <property type="gene ID" value="OE9A048042"/>
</dbReference>
<comment type="caution">
    <text evidence="4">The sequence shown here is derived from an EMBL/GenBank/DDBJ whole genome shotgun (WGS) entry which is preliminary data.</text>
</comment>
<keyword evidence="4" id="KW-0418">Kinase</keyword>
<dbReference type="GO" id="GO:0005886">
    <property type="term" value="C:plasma membrane"/>
    <property type="evidence" value="ECO:0007669"/>
    <property type="project" value="TreeGrafter"/>
</dbReference>
<sequence>MLVYEFLPNRTLFDHIHDKSDDFPMTRDVRLRITTEIAGAHAYLHFETSLPIYHRDIKSSSILLDENYKAKVLDFGISRSVSIYQTHLTTTVKGTFGYFDPEYFQSNQFTDKSDVYRFGVVLVELLSGQELVSSSVAEDGRSLVKCFLTSMEQNCLTKILDPKISKHCKDEEVISVANIAYRCLNLKGIRRPTMKEVATDLENIRVSRRPTTIERTSQVTDTEVGGSTSLSIVNSTLTISDCSITMSDTTPLFYPTI</sequence>
<keyword evidence="4" id="KW-0675">Receptor</keyword>
<evidence type="ECO:0000259" key="3">
    <source>
        <dbReference type="PROSITE" id="PS50011"/>
    </source>
</evidence>
<protein>
    <submittedName>
        <fullName evidence="4">Wall-associated receptor kinase-like 1</fullName>
    </submittedName>
</protein>
<dbReference type="PANTHER" id="PTHR27005">
    <property type="entry name" value="WALL-ASSOCIATED RECEPTOR KINASE-LIKE 21"/>
    <property type="match status" value="1"/>
</dbReference>
<reference evidence="4 5" key="1">
    <citation type="submission" date="2019-12" db="EMBL/GenBank/DDBJ databases">
        <authorList>
            <person name="Alioto T."/>
            <person name="Alioto T."/>
            <person name="Gomez Garrido J."/>
        </authorList>
    </citation>
    <scope>NUCLEOTIDE SEQUENCE [LARGE SCALE GENOMIC DNA]</scope>
</reference>
<evidence type="ECO:0000313" key="4">
    <source>
        <dbReference type="EMBL" id="CAA2994056.1"/>
    </source>
</evidence>
<dbReference type="InterPro" id="IPR011009">
    <property type="entry name" value="Kinase-like_dom_sf"/>
</dbReference>
<dbReference type="Gene3D" id="1.10.510.10">
    <property type="entry name" value="Transferase(Phosphotransferase) domain 1"/>
    <property type="match status" value="1"/>
</dbReference>
<evidence type="ECO:0000313" key="5">
    <source>
        <dbReference type="Proteomes" id="UP000594638"/>
    </source>
</evidence>
<dbReference type="AlphaFoldDB" id="A0A8S0SP46"/>
<name>A0A8S0SP46_OLEEU</name>
<keyword evidence="2" id="KW-0067">ATP-binding</keyword>
<accession>A0A8S0SP46</accession>
<gene>
    <name evidence="4" type="ORF">OLEA9_A048042</name>
</gene>
<dbReference type="GO" id="GO:0005524">
    <property type="term" value="F:ATP binding"/>
    <property type="evidence" value="ECO:0007669"/>
    <property type="project" value="UniProtKB-KW"/>
</dbReference>
<organism evidence="4 5">
    <name type="scientific">Olea europaea subsp. europaea</name>
    <dbReference type="NCBI Taxonomy" id="158383"/>
    <lineage>
        <taxon>Eukaryota</taxon>
        <taxon>Viridiplantae</taxon>
        <taxon>Streptophyta</taxon>
        <taxon>Embryophyta</taxon>
        <taxon>Tracheophyta</taxon>
        <taxon>Spermatophyta</taxon>
        <taxon>Magnoliopsida</taxon>
        <taxon>eudicotyledons</taxon>
        <taxon>Gunneridae</taxon>
        <taxon>Pentapetalae</taxon>
        <taxon>asterids</taxon>
        <taxon>lamiids</taxon>
        <taxon>Lamiales</taxon>
        <taxon>Oleaceae</taxon>
        <taxon>Oleeae</taxon>
        <taxon>Olea</taxon>
    </lineage>
</organism>
<feature type="domain" description="Protein kinase" evidence="3">
    <location>
        <begin position="1"/>
        <end position="204"/>
    </location>
</feature>
<dbReference type="SUPFAM" id="SSF56112">
    <property type="entry name" value="Protein kinase-like (PK-like)"/>
    <property type="match status" value="1"/>
</dbReference>
<dbReference type="PIRSF" id="PIRSF000654">
    <property type="entry name" value="Integrin-linked_kinase"/>
    <property type="match status" value="1"/>
</dbReference>
<dbReference type="PANTHER" id="PTHR27005:SF515">
    <property type="entry name" value="WALL-ASSOCIATED RECEPTOR KINASE-LIKE 10-RELATED"/>
    <property type="match status" value="1"/>
</dbReference>
<dbReference type="FunFam" id="1.10.510.10:FF:000084">
    <property type="entry name" value="Wall-associated receptor kinase 2"/>
    <property type="match status" value="1"/>
</dbReference>
<dbReference type="EMBL" id="CACTIH010005464">
    <property type="protein sequence ID" value="CAA2994056.1"/>
    <property type="molecule type" value="Genomic_DNA"/>
</dbReference>